<dbReference type="PANTHER" id="PTHR12265:SF14">
    <property type="entry name" value="INDOLE-DITERPENE BIOSYNTHESIS PROTEIN PAXU"/>
    <property type="match status" value="1"/>
</dbReference>
<keyword evidence="2" id="KW-1133">Transmembrane helix</keyword>
<protein>
    <recommendedName>
        <fullName evidence="5">PaxU</fullName>
    </recommendedName>
</protein>
<dbReference type="Proteomes" id="UP000076744">
    <property type="component" value="Unassembled WGS sequence"/>
</dbReference>
<keyword evidence="2" id="KW-0472">Membrane</keyword>
<feature type="compositionally biased region" description="Basic and acidic residues" evidence="1">
    <location>
        <begin position="18"/>
        <end position="27"/>
    </location>
</feature>
<dbReference type="SUPFAM" id="SSF53474">
    <property type="entry name" value="alpha/beta-Hydrolases"/>
    <property type="match status" value="1"/>
</dbReference>
<keyword evidence="4" id="KW-1185">Reference proteome</keyword>
<evidence type="ECO:0000313" key="3">
    <source>
        <dbReference type="EMBL" id="OAA57292.1"/>
    </source>
</evidence>
<dbReference type="Pfam" id="PF05705">
    <property type="entry name" value="DUF829"/>
    <property type="match status" value="1"/>
</dbReference>
<dbReference type="AlphaFoldDB" id="A0A167Q4U5"/>
<feature type="compositionally biased region" description="Basic residues" evidence="1">
    <location>
        <begin position="1"/>
        <end position="17"/>
    </location>
</feature>
<dbReference type="EMBL" id="AZHB01000020">
    <property type="protein sequence ID" value="OAA57292.1"/>
    <property type="molecule type" value="Genomic_DNA"/>
</dbReference>
<keyword evidence="2" id="KW-0812">Transmembrane</keyword>
<proteinExistence type="predicted"/>
<dbReference type="InterPro" id="IPR029058">
    <property type="entry name" value="AB_hydrolase_fold"/>
</dbReference>
<evidence type="ECO:0000256" key="2">
    <source>
        <dbReference type="SAM" id="Phobius"/>
    </source>
</evidence>
<dbReference type="InterPro" id="IPR008547">
    <property type="entry name" value="DUF829_TMEM53"/>
</dbReference>
<feature type="region of interest" description="Disordered" evidence="1">
    <location>
        <begin position="1"/>
        <end position="27"/>
    </location>
</feature>
<reference evidence="3 4" key="1">
    <citation type="journal article" date="2016" name="Genome Biol. Evol.">
        <title>Divergent and convergent evolution of fungal pathogenicity.</title>
        <authorList>
            <person name="Shang Y."/>
            <person name="Xiao G."/>
            <person name="Zheng P."/>
            <person name="Cen K."/>
            <person name="Zhan S."/>
            <person name="Wang C."/>
        </authorList>
    </citation>
    <scope>NUCLEOTIDE SEQUENCE [LARGE SCALE GENOMIC DNA]</scope>
    <source>
        <strain evidence="3 4">ARSEF 2679</strain>
    </source>
</reference>
<dbReference type="OrthoDB" id="77878at2759"/>
<organism evidence="3 4">
    <name type="scientific">Cordyceps fumosorosea (strain ARSEF 2679)</name>
    <name type="common">Isaria fumosorosea</name>
    <dbReference type="NCBI Taxonomy" id="1081104"/>
    <lineage>
        <taxon>Eukaryota</taxon>
        <taxon>Fungi</taxon>
        <taxon>Dikarya</taxon>
        <taxon>Ascomycota</taxon>
        <taxon>Pezizomycotina</taxon>
        <taxon>Sordariomycetes</taxon>
        <taxon>Hypocreomycetidae</taxon>
        <taxon>Hypocreales</taxon>
        <taxon>Cordycipitaceae</taxon>
        <taxon>Cordyceps</taxon>
    </lineage>
</organism>
<sequence length="335" mass="36598">MNSCSIHHHPILQHPHTRPVEPTRHAQETPSIAGFDSLSDQVFVRDGDHDAAAGTAATDPDVVVIYGWGDGLPQHVAKYAQGYRALFPLAKQVVVLSPIPKAMFTSRAQRRGHMTPVVDQLFGGATTSSSAQPPRSLLLHCMSNTGAINLAATLDAYRARFAAALPHALLVMDSTPGGTDLTWARLKQWSRAMAMGLARLLPWPLVATQAVCGLFLLLNLLWLRLRGQEHAGAWSRVAAKQEAFATKGARRLYMYSRDDDLIAYEDVEEHADESRALGYAVDTKEFYGSGHVGHMRQHPDEYWAAIHQSWMRAAAAAGVHTPVADASSESIGEQK</sequence>
<dbReference type="RefSeq" id="XP_018702094.1">
    <property type="nucleotide sequence ID" value="XM_018850816.1"/>
</dbReference>
<evidence type="ECO:0008006" key="5">
    <source>
        <dbReference type="Google" id="ProtNLM"/>
    </source>
</evidence>
<evidence type="ECO:0000256" key="1">
    <source>
        <dbReference type="SAM" id="MobiDB-lite"/>
    </source>
</evidence>
<dbReference type="GeneID" id="30023505"/>
<name>A0A167Q4U5_CORFA</name>
<feature type="transmembrane region" description="Helical" evidence="2">
    <location>
        <begin position="200"/>
        <end position="222"/>
    </location>
</feature>
<dbReference type="PANTHER" id="PTHR12265">
    <property type="entry name" value="TRANSMEMBRANE PROTEIN 53"/>
    <property type="match status" value="1"/>
</dbReference>
<gene>
    <name evidence="3" type="ORF">ISF_07213</name>
</gene>
<accession>A0A167Q4U5</accession>
<evidence type="ECO:0000313" key="4">
    <source>
        <dbReference type="Proteomes" id="UP000076744"/>
    </source>
</evidence>
<comment type="caution">
    <text evidence="3">The sequence shown here is derived from an EMBL/GenBank/DDBJ whole genome shotgun (WGS) entry which is preliminary data.</text>
</comment>